<dbReference type="RefSeq" id="WP_338690431.1">
    <property type="nucleotide sequence ID" value="NZ_AP024702.1"/>
</dbReference>
<gene>
    <name evidence="1" type="ORF">HAHE_18510</name>
</gene>
<proteinExistence type="predicted"/>
<evidence type="ECO:0000313" key="2">
    <source>
        <dbReference type="Proteomes" id="UP001374893"/>
    </source>
</evidence>
<reference evidence="1 2" key="1">
    <citation type="submission" date="2021-06" db="EMBL/GenBank/DDBJ databases">
        <title>Complete genome of Haloferula helveola possessing various polysaccharide degrading enzymes.</title>
        <authorList>
            <person name="Takami H."/>
            <person name="Huang C."/>
            <person name="Hamasaki K."/>
        </authorList>
    </citation>
    <scope>NUCLEOTIDE SEQUENCE [LARGE SCALE GENOMIC DNA]</scope>
    <source>
        <strain evidence="1 2">CN-1</strain>
    </source>
</reference>
<dbReference type="Proteomes" id="UP001374893">
    <property type="component" value="Chromosome"/>
</dbReference>
<accession>A0ABM7RLG6</accession>
<keyword evidence="2" id="KW-1185">Reference proteome</keyword>
<name>A0ABM7RLG6_9BACT</name>
<dbReference type="EMBL" id="AP024702">
    <property type="protein sequence ID" value="BCX47943.1"/>
    <property type="molecule type" value="Genomic_DNA"/>
</dbReference>
<organism evidence="1 2">
    <name type="scientific">Haloferula helveola</name>
    <dbReference type="NCBI Taxonomy" id="490095"/>
    <lineage>
        <taxon>Bacteria</taxon>
        <taxon>Pseudomonadati</taxon>
        <taxon>Verrucomicrobiota</taxon>
        <taxon>Verrucomicrobiia</taxon>
        <taxon>Verrucomicrobiales</taxon>
        <taxon>Verrucomicrobiaceae</taxon>
        <taxon>Haloferula</taxon>
    </lineage>
</organism>
<protein>
    <submittedName>
        <fullName evidence="1">LmbE family protein</fullName>
    </submittedName>
</protein>
<evidence type="ECO:0000313" key="1">
    <source>
        <dbReference type="EMBL" id="BCX47943.1"/>
    </source>
</evidence>
<sequence length="177" mass="19259">MNLTALQHLIRAATALAEDLDFLVLGSASLLASFPELGEATAPLASTYDADICPEPFDELTGTMLEEALGEDRAYFRRHGYHADVLRSSILDTLPSGWRGRLVDVPECPKAKALDPIDLAAIKLQVARPKDLDLVRMLISTGRIPAEEISVRLDALDIPVEQKPRVLANLRSVTSSS</sequence>